<name>A0A9Q0KLU9_9MAGN</name>
<feature type="domain" description="RCD1 WWE" evidence="2">
    <location>
        <begin position="31"/>
        <end position="96"/>
    </location>
</feature>
<proteinExistence type="predicted"/>
<keyword evidence="4" id="KW-1185">Reference proteome</keyword>
<gene>
    <name evidence="3" type="ORF">NE237_005775</name>
</gene>
<evidence type="ECO:0000259" key="2">
    <source>
        <dbReference type="Pfam" id="PF23467"/>
    </source>
</evidence>
<dbReference type="AlphaFoldDB" id="A0A9Q0KLU9"/>
<dbReference type="Pfam" id="PF23467">
    <property type="entry name" value="WWE_5"/>
    <property type="match status" value="1"/>
</dbReference>
<evidence type="ECO:0000256" key="1">
    <source>
        <dbReference type="SAM" id="MobiDB-lite"/>
    </source>
</evidence>
<dbReference type="OrthoDB" id="10563127at2759"/>
<evidence type="ECO:0000313" key="3">
    <source>
        <dbReference type="EMBL" id="KAJ4972601.1"/>
    </source>
</evidence>
<sequence>MYRLPPPPCFGCRNAFCFFCTRYPGGLIGSKPKTLMYFDNNKWEKLRCCLSTQMLMSCFLRRQSVFHVHGHNSYIIDFDRMIIYNMKTGYYRYIAWREPLNSSEELKGNYNINLDLTLKQPNLNEEIKMEGYNQLVNNEADGPRGDENHGNGQQMEDRDDIESCGSNEDILEANFYGRLLF</sequence>
<evidence type="ECO:0000313" key="4">
    <source>
        <dbReference type="Proteomes" id="UP001141806"/>
    </source>
</evidence>
<dbReference type="EMBL" id="JAMYWD010000004">
    <property type="protein sequence ID" value="KAJ4972601.1"/>
    <property type="molecule type" value="Genomic_DNA"/>
</dbReference>
<dbReference type="Proteomes" id="UP001141806">
    <property type="component" value="Unassembled WGS sequence"/>
</dbReference>
<reference evidence="3" key="1">
    <citation type="journal article" date="2023" name="Plant J.">
        <title>The genome of the king protea, Protea cynaroides.</title>
        <authorList>
            <person name="Chang J."/>
            <person name="Duong T.A."/>
            <person name="Schoeman C."/>
            <person name="Ma X."/>
            <person name="Roodt D."/>
            <person name="Barker N."/>
            <person name="Li Z."/>
            <person name="Van de Peer Y."/>
            <person name="Mizrachi E."/>
        </authorList>
    </citation>
    <scope>NUCLEOTIDE SEQUENCE</scope>
    <source>
        <tissue evidence="3">Young leaves</tissue>
    </source>
</reference>
<feature type="region of interest" description="Disordered" evidence="1">
    <location>
        <begin position="136"/>
        <end position="163"/>
    </location>
</feature>
<organism evidence="3 4">
    <name type="scientific">Protea cynaroides</name>
    <dbReference type="NCBI Taxonomy" id="273540"/>
    <lineage>
        <taxon>Eukaryota</taxon>
        <taxon>Viridiplantae</taxon>
        <taxon>Streptophyta</taxon>
        <taxon>Embryophyta</taxon>
        <taxon>Tracheophyta</taxon>
        <taxon>Spermatophyta</taxon>
        <taxon>Magnoliopsida</taxon>
        <taxon>Proteales</taxon>
        <taxon>Proteaceae</taxon>
        <taxon>Protea</taxon>
    </lineage>
</organism>
<dbReference type="InterPro" id="IPR057823">
    <property type="entry name" value="WWE_RCD1"/>
</dbReference>
<protein>
    <recommendedName>
        <fullName evidence="2">RCD1 WWE domain-containing protein</fullName>
    </recommendedName>
</protein>
<comment type="caution">
    <text evidence="3">The sequence shown here is derived from an EMBL/GenBank/DDBJ whole genome shotgun (WGS) entry which is preliminary data.</text>
</comment>
<accession>A0A9Q0KLU9</accession>